<accession>A0A9N8PBF5</accession>
<dbReference type="InterPro" id="IPR005829">
    <property type="entry name" value="Sugar_transporter_CS"/>
</dbReference>
<evidence type="ECO:0000256" key="7">
    <source>
        <dbReference type="SAM" id="Phobius"/>
    </source>
</evidence>
<feature type="transmembrane region" description="Helical" evidence="7">
    <location>
        <begin position="118"/>
        <end position="137"/>
    </location>
</feature>
<feature type="transmembrane region" description="Helical" evidence="7">
    <location>
        <begin position="208"/>
        <end position="230"/>
    </location>
</feature>
<evidence type="ECO:0000256" key="6">
    <source>
        <dbReference type="ARBA" id="ARBA00023136"/>
    </source>
</evidence>
<dbReference type="EMBL" id="CAIJEO010000003">
    <property type="protein sequence ID" value="CAD0088210.1"/>
    <property type="molecule type" value="Genomic_DNA"/>
</dbReference>
<dbReference type="Proteomes" id="UP000714618">
    <property type="component" value="Unassembled WGS sequence"/>
</dbReference>
<name>A0A9N8PBF5_9PEZI</name>
<feature type="transmembrane region" description="Helical" evidence="7">
    <location>
        <begin position="236"/>
        <end position="255"/>
    </location>
</feature>
<comment type="similarity">
    <text evidence="2">Belongs to the major facilitator superfamily. Sugar transporter (TC 2.A.1.1) family.</text>
</comment>
<dbReference type="InterPro" id="IPR036259">
    <property type="entry name" value="MFS_trans_sf"/>
</dbReference>
<gene>
    <name evidence="9" type="ORF">AWRI4233_LOCUS1493</name>
</gene>
<dbReference type="OrthoDB" id="6339427at2759"/>
<dbReference type="PANTHER" id="PTHR48020:SF4">
    <property type="entry name" value="SYMPORT, PUTATIVE (AFU_ORTHOLOGUE AFUA_3G11790)-RELATED"/>
    <property type="match status" value="1"/>
</dbReference>
<protein>
    <recommendedName>
        <fullName evidence="8">Major facilitator superfamily (MFS) profile domain-containing protein</fullName>
    </recommendedName>
</protein>
<comment type="caution">
    <text evidence="9">The sequence shown here is derived from an EMBL/GenBank/DDBJ whole genome shotgun (WGS) entry which is preliminary data.</text>
</comment>
<dbReference type="Gene3D" id="1.20.1250.20">
    <property type="entry name" value="MFS general substrate transporter like domains"/>
    <property type="match status" value="1"/>
</dbReference>
<evidence type="ECO:0000313" key="9">
    <source>
        <dbReference type="EMBL" id="CAD0088210.1"/>
    </source>
</evidence>
<evidence type="ECO:0000256" key="2">
    <source>
        <dbReference type="ARBA" id="ARBA00010992"/>
    </source>
</evidence>
<organism evidence="9 10">
    <name type="scientific">Aureobasidium mustum</name>
    <dbReference type="NCBI Taxonomy" id="2773714"/>
    <lineage>
        <taxon>Eukaryota</taxon>
        <taxon>Fungi</taxon>
        <taxon>Dikarya</taxon>
        <taxon>Ascomycota</taxon>
        <taxon>Pezizomycotina</taxon>
        <taxon>Dothideomycetes</taxon>
        <taxon>Dothideomycetidae</taxon>
        <taxon>Dothideales</taxon>
        <taxon>Saccotheciaceae</taxon>
        <taxon>Aureobasidium</taxon>
    </lineage>
</organism>
<keyword evidence="10" id="KW-1185">Reference proteome</keyword>
<evidence type="ECO:0000259" key="8">
    <source>
        <dbReference type="PROSITE" id="PS50850"/>
    </source>
</evidence>
<evidence type="ECO:0000256" key="5">
    <source>
        <dbReference type="ARBA" id="ARBA00022989"/>
    </source>
</evidence>
<dbReference type="PANTHER" id="PTHR48020">
    <property type="entry name" value="PROTON MYO-INOSITOL COTRANSPORTER"/>
    <property type="match status" value="1"/>
</dbReference>
<feature type="domain" description="Major facilitator superfamily (MFS) profile" evidence="8">
    <location>
        <begin position="69"/>
        <end position="381"/>
    </location>
</feature>
<dbReference type="InterPro" id="IPR050814">
    <property type="entry name" value="Myo-inositol_Transporter"/>
</dbReference>
<dbReference type="GO" id="GO:0022857">
    <property type="term" value="F:transmembrane transporter activity"/>
    <property type="evidence" value="ECO:0007669"/>
    <property type="project" value="InterPro"/>
</dbReference>
<keyword evidence="3" id="KW-0813">Transport</keyword>
<keyword evidence="6 7" id="KW-0472">Membrane</keyword>
<dbReference type="SUPFAM" id="SSF103473">
    <property type="entry name" value="MFS general substrate transporter"/>
    <property type="match status" value="1"/>
</dbReference>
<dbReference type="AlphaFoldDB" id="A0A9N8PBF5"/>
<feature type="transmembrane region" description="Helical" evidence="7">
    <location>
        <begin position="149"/>
        <end position="167"/>
    </location>
</feature>
<keyword evidence="4 7" id="KW-0812">Transmembrane</keyword>
<comment type="subcellular location">
    <subcellularLocation>
        <location evidence="1">Membrane</location>
        <topology evidence="1">Multi-pass membrane protein</topology>
    </subcellularLocation>
</comment>
<sequence>MNESVETPNMASMDDATLLKHAENFHKTKAKSRETLKTYYPELPSKIQKELDSEEAGELRSLTKALRVLLFTCAIAAIVQGWSQESIVGANLEWPQELKIANKIDNEPTEFIGNGLRYFGIVNAMPYFAASVLGAWVSDPITYVYGRRTALFFAAICSFAAPIGSAYCRTWSQLLVCRLIQGVGMGAKASVVPVIESEVAPPKLRGRLLVSWQTFVAIGIFLGAVTNLIFEGHWRWQIGIGFVPAVPLLCLCYVIPESPRWLMRKQQYSKAYLGFLELRATPLQAARDLFMIYIQSSVEALLSSGDEVTTASLSRDLDKDTKPYEKSDWGSHEFFYRVHEFFSKIFGLFRDGRNRRAVVASSVVMISQYVLRHPDLASAVY</sequence>
<reference evidence="9" key="1">
    <citation type="submission" date="2020-06" db="EMBL/GenBank/DDBJ databases">
        <authorList>
            <person name="Onetto C."/>
        </authorList>
    </citation>
    <scope>NUCLEOTIDE SEQUENCE</scope>
</reference>
<evidence type="ECO:0000256" key="3">
    <source>
        <dbReference type="ARBA" id="ARBA00022448"/>
    </source>
</evidence>
<dbReference type="InterPro" id="IPR020846">
    <property type="entry name" value="MFS_dom"/>
</dbReference>
<keyword evidence="5 7" id="KW-1133">Transmembrane helix</keyword>
<dbReference type="GO" id="GO:0016020">
    <property type="term" value="C:membrane"/>
    <property type="evidence" value="ECO:0007669"/>
    <property type="project" value="UniProtKB-SubCell"/>
</dbReference>
<evidence type="ECO:0000256" key="4">
    <source>
        <dbReference type="ARBA" id="ARBA00022692"/>
    </source>
</evidence>
<dbReference type="InterPro" id="IPR005828">
    <property type="entry name" value="MFS_sugar_transport-like"/>
</dbReference>
<evidence type="ECO:0000256" key="1">
    <source>
        <dbReference type="ARBA" id="ARBA00004141"/>
    </source>
</evidence>
<proteinExistence type="inferred from homology"/>
<dbReference type="PROSITE" id="PS00217">
    <property type="entry name" value="SUGAR_TRANSPORT_2"/>
    <property type="match status" value="1"/>
</dbReference>
<dbReference type="PROSITE" id="PS50850">
    <property type="entry name" value="MFS"/>
    <property type="match status" value="1"/>
</dbReference>
<evidence type="ECO:0000313" key="10">
    <source>
        <dbReference type="Proteomes" id="UP000714618"/>
    </source>
</evidence>
<dbReference type="Pfam" id="PF00083">
    <property type="entry name" value="Sugar_tr"/>
    <property type="match status" value="1"/>
</dbReference>